<keyword evidence="4" id="KW-0547">Nucleotide-binding</keyword>
<evidence type="ECO:0000313" key="9">
    <source>
        <dbReference type="Proteomes" id="UP001232493"/>
    </source>
</evidence>
<dbReference type="SUPFAM" id="SSF68923">
    <property type="entry name" value="PEP carboxykinase N-terminal domain"/>
    <property type="match status" value="1"/>
</dbReference>
<comment type="catalytic activity">
    <reaction evidence="7">
        <text>oxaloacetate + ATP = phosphoenolpyruvate + ADP + CO2</text>
        <dbReference type="Rhea" id="RHEA:18617"/>
        <dbReference type="ChEBI" id="CHEBI:16452"/>
        <dbReference type="ChEBI" id="CHEBI:16526"/>
        <dbReference type="ChEBI" id="CHEBI:30616"/>
        <dbReference type="ChEBI" id="CHEBI:58702"/>
        <dbReference type="ChEBI" id="CHEBI:456216"/>
        <dbReference type="EC" id="4.1.1.49"/>
    </reaction>
</comment>
<evidence type="ECO:0000256" key="1">
    <source>
        <dbReference type="ARBA" id="ARBA00004742"/>
    </source>
</evidence>
<name>A0ABY8PN32_9BACT</name>
<dbReference type="InterPro" id="IPR001272">
    <property type="entry name" value="PEP_carboxykinase_ATP"/>
</dbReference>
<proteinExistence type="inferred from homology"/>
<evidence type="ECO:0000256" key="3">
    <source>
        <dbReference type="ARBA" id="ARBA00012363"/>
    </source>
</evidence>
<comment type="similarity">
    <text evidence="2">Belongs to the phosphoenolpyruvate carboxykinase (ATP) family.</text>
</comment>
<evidence type="ECO:0000256" key="4">
    <source>
        <dbReference type="ARBA" id="ARBA00022741"/>
    </source>
</evidence>
<evidence type="ECO:0000256" key="2">
    <source>
        <dbReference type="ARBA" id="ARBA00006052"/>
    </source>
</evidence>
<dbReference type="InterPro" id="IPR008210">
    <property type="entry name" value="PEP_carboxykinase_N"/>
</dbReference>
<evidence type="ECO:0000313" key="8">
    <source>
        <dbReference type="EMBL" id="WGS64057.1"/>
    </source>
</evidence>
<dbReference type="RefSeq" id="WP_280997389.1">
    <property type="nucleotide sequence ID" value="NZ_CP069362.1"/>
</dbReference>
<keyword evidence="5" id="KW-0067">ATP-binding</keyword>
<sequence length="556" mass="63206">MATKSFFTKDEITYTNPIFSRIRTTIETAFYRNNVIKVDSPKEAYKLAKNSPGTIVTDINVYKPELLALDEGTKILIFNDGAVTGRYAAGRRIVGEPGVDENKYAEIIREAVYNTRYKKMYHAISFTGLHEDFIVKNHLLIPEGHENILYNWLLNFQPFTVDFVRIYEKSRILNEGDIYIFSDPDWKHPDFPLGLSFFDPQHNCAAILGMRYFGEFKKGTLTLGWGTANRNGYASCHGGLKKYTLKDNESYVAAFFGLSGSGKSTLTHAKHNGKYDITVLHDDAFIISMADGSTISLEPSYFDKTADYPVNSEDNKYLLTIQNCGATLDEEGRVISVTEDIRNGNGRALKSKLWSPNRVYKIEEPINAIFWLMKDPVLPPILKINDPILASTLGATLATKRTSAEKLAEGVDPNALVFEPYANPFRTYPLSDDYYSFKKLFEKGVECYILNTGHFIDKKITKEITLSVIESVVEGKAEFKEWANNIEIMEIEGYLPDMENKEYINNFVNSMKRRLEFIKSREIERGGIDKLPFECSESIENIINVCKKNKKDLLEG</sequence>
<accession>A0ABY8PN32</accession>
<evidence type="ECO:0000256" key="5">
    <source>
        <dbReference type="ARBA" id="ARBA00022840"/>
    </source>
</evidence>
<organism evidence="8 9">
    <name type="scientific">Marinitoga aeolica</name>
    <dbReference type="NCBI Taxonomy" id="2809031"/>
    <lineage>
        <taxon>Bacteria</taxon>
        <taxon>Thermotogati</taxon>
        <taxon>Thermotogota</taxon>
        <taxon>Thermotogae</taxon>
        <taxon>Petrotogales</taxon>
        <taxon>Petrotogaceae</taxon>
        <taxon>Marinitoga</taxon>
    </lineage>
</organism>
<reference evidence="8 9" key="1">
    <citation type="submission" date="2021-02" db="EMBL/GenBank/DDBJ databases">
        <title>Characterization of Marinitoga sp. nov. str. BP5-C20A.</title>
        <authorList>
            <person name="Erauso G."/>
            <person name="Postec A."/>
        </authorList>
    </citation>
    <scope>NUCLEOTIDE SEQUENCE [LARGE SCALE GENOMIC DNA]</scope>
    <source>
        <strain evidence="8 9">BP5-C20A</strain>
    </source>
</reference>
<evidence type="ECO:0000256" key="6">
    <source>
        <dbReference type="ARBA" id="ARBA00023239"/>
    </source>
</evidence>
<dbReference type="Gene3D" id="3.90.228.20">
    <property type="match status" value="1"/>
</dbReference>
<dbReference type="Proteomes" id="UP001232493">
    <property type="component" value="Chromosome"/>
</dbReference>
<gene>
    <name evidence="8" type="ORF">JRV97_06650</name>
</gene>
<evidence type="ECO:0000256" key="7">
    <source>
        <dbReference type="ARBA" id="ARBA00047371"/>
    </source>
</evidence>
<dbReference type="EMBL" id="CP069362">
    <property type="protein sequence ID" value="WGS64057.1"/>
    <property type="molecule type" value="Genomic_DNA"/>
</dbReference>
<keyword evidence="9" id="KW-1185">Reference proteome</keyword>
<dbReference type="Pfam" id="PF01293">
    <property type="entry name" value="PEPCK_ATP"/>
    <property type="match status" value="1"/>
</dbReference>
<keyword evidence="6" id="KW-0456">Lyase</keyword>
<comment type="pathway">
    <text evidence="1">Carbohydrate biosynthesis; gluconeogenesis.</text>
</comment>
<dbReference type="InterPro" id="IPR013035">
    <property type="entry name" value="PEP_carboxykinase_C"/>
</dbReference>
<dbReference type="SUPFAM" id="SSF53795">
    <property type="entry name" value="PEP carboxykinase-like"/>
    <property type="match status" value="1"/>
</dbReference>
<dbReference type="EC" id="4.1.1.49" evidence="3"/>
<protein>
    <recommendedName>
        <fullName evidence="3">phosphoenolpyruvate carboxykinase (ATP)</fullName>
        <ecNumber evidence="3">4.1.1.49</ecNumber>
    </recommendedName>
</protein>